<evidence type="ECO:0000256" key="3">
    <source>
        <dbReference type="ARBA" id="ARBA00022840"/>
    </source>
</evidence>
<feature type="region of interest" description="Disordered" evidence="4">
    <location>
        <begin position="1"/>
        <end position="59"/>
    </location>
</feature>
<dbReference type="Gene3D" id="3.40.50.300">
    <property type="entry name" value="P-loop containing nucleotide triphosphate hydrolases"/>
    <property type="match status" value="1"/>
</dbReference>
<comment type="caution">
    <text evidence="6">The sequence shown here is derived from an EMBL/GenBank/DDBJ whole genome shotgun (WGS) entry which is preliminary data.</text>
</comment>
<evidence type="ECO:0000313" key="6">
    <source>
        <dbReference type="EMBL" id="HIX04815.1"/>
    </source>
</evidence>
<dbReference type="Pfam" id="PF00004">
    <property type="entry name" value="AAA"/>
    <property type="match status" value="1"/>
</dbReference>
<dbReference type="Gene3D" id="1.10.8.60">
    <property type="match status" value="1"/>
</dbReference>
<dbReference type="AlphaFoldDB" id="A0A9D1V2C8"/>
<name>A0A9D1V2C8_9FIRM</name>
<organism evidence="6 7">
    <name type="scientific">Candidatus Allofournierella pullicola</name>
    <dbReference type="NCBI Taxonomy" id="2838596"/>
    <lineage>
        <taxon>Bacteria</taxon>
        <taxon>Bacillati</taxon>
        <taxon>Bacillota</taxon>
        <taxon>Clostridia</taxon>
        <taxon>Eubacteriales</taxon>
        <taxon>Oscillospiraceae</taxon>
        <taxon>Allofournierella</taxon>
    </lineage>
</organism>
<dbReference type="InterPro" id="IPR003593">
    <property type="entry name" value="AAA+_ATPase"/>
</dbReference>
<dbReference type="Pfam" id="PF17866">
    <property type="entry name" value="AAA_lid_6"/>
    <property type="match status" value="1"/>
</dbReference>
<proteinExistence type="inferred from homology"/>
<dbReference type="SUPFAM" id="SSF52540">
    <property type="entry name" value="P-loop containing nucleoside triphosphate hydrolases"/>
    <property type="match status" value="1"/>
</dbReference>
<protein>
    <submittedName>
        <fullName evidence="6">AAA family ATPase</fullName>
    </submittedName>
</protein>
<evidence type="ECO:0000256" key="4">
    <source>
        <dbReference type="SAM" id="MobiDB-lite"/>
    </source>
</evidence>
<accession>A0A9D1V2C8</accession>
<dbReference type="PANTHER" id="PTHR43392:SF2">
    <property type="entry name" value="AAA-TYPE ATPASE FAMILY PROTEIN _ ANKYRIN REPEAT FAMILY PROTEIN"/>
    <property type="match status" value="1"/>
</dbReference>
<dbReference type="PRINTS" id="PR00819">
    <property type="entry name" value="CBXCFQXSUPER"/>
</dbReference>
<reference evidence="6" key="2">
    <citation type="submission" date="2021-04" db="EMBL/GenBank/DDBJ databases">
        <authorList>
            <person name="Gilroy R."/>
        </authorList>
    </citation>
    <scope>NUCLEOTIDE SEQUENCE</scope>
    <source>
        <strain evidence="6">2239</strain>
    </source>
</reference>
<dbReference type="SMART" id="SM00382">
    <property type="entry name" value="AAA"/>
    <property type="match status" value="1"/>
</dbReference>
<dbReference type="Proteomes" id="UP000824193">
    <property type="component" value="Unassembled WGS sequence"/>
</dbReference>
<evidence type="ECO:0000313" key="7">
    <source>
        <dbReference type="Proteomes" id="UP000824193"/>
    </source>
</evidence>
<evidence type="ECO:0000256" key="1">
    <source>
        <dbReference type="ARBA" id="ARBA00010378"/>
    </source>
</evidence>
<dbReference type="InterPro" id="IPR003959">
    <property type="entry name" value="ATPase_AAA_core"/>
</dbReference>
<feature type="domain" description="AAA+ ATPase" evidence="5">
    <location>
        <begin position="466"/>
        <end position="604"/>
    </location>
</feature>
<dbReference type="GO" id="GO:0016887">
    <property type="term" value="F:ATP hydrolysis activity"/>
    <property type="evidence" value="ECO:0007669"/>
    <property type="project" value="InterPro"/>
</dbReference>
<comment type="similarity">
    <text evidence="1">Belongs to the CbxX/CfxQ family.</text>
</comment>
<gene>
    <name evidence="6" type="ORF">H9865_01705</name>
</gene>
<keyword evidence="3" id="KW-0067">ATP-binding</keyword>
<dbReference type="InterPro" id="IPR000641">
    <property type="entry name" value="CbxX/CfxQ"/>
</dbReference>
<dbReference type="FunFam" id="3.40.50.300:FF:000216">
    <property type="entry name" value="Type VII secretion ATPase EccA"/>
    <property type="match status" value="1"/>
</dbReference>
<evidence type="ECO:0000259" key="5">
    <source>
        <dbReference type="SMART" id="SM00382"/>
    </source>
</evidence>
<keyword evidence="2" id="KW-0547">Nucleotide-binding</keyword>
<sequence>MAGSTDWEDLMNGVFGPGGRFRGVAGSEKRQPGEGLAAAQKKLEEAAQRTQAAADAARHTDGARLLKNSEELTKQLEAQSREISRLGQGLTREMERDGLLTPAQAAAAAPAPKDTDAAFEAAAKRQQAALAGRQAFSAALLAAFRRPFVLGQEGEKPRNVIVLSGKPGRGRHYALTETVQALKEEGLLAGGVAWMDLALYGSPAQEKLFLQDLYAMLAGPAPVLAFENAEQCHPGCLSLLAQLAVSGSARLASRYVVQKGLLMETGTALAPDAVGSLSAKGKYLVFLCPGGKTKLAGLMGAAFATAVGDECEAPAFSEEELLAIAGRQLNELAAKTKARLGWPLTVAGEGLAGLVAKKGGQGVGRLAEFCEKCFAALAEHKLRGRKAAAVTLHLEGERVLAAFDGGEETDLLAILPGEYTADLEEVKAEMDGIIGLDEVKDYVLRLEDAIAVQRRRAAAGMKTAGVSMHMIFTGNPGTGKTTIARLVGKYLKAIGALSGGQLVEVSRADLVGRYVGHTAPLTQKVIQSALGGVLFIDEAYSLYRGEQDTFGLEAIDTLVKGMEDHRDELVVILAGYTKEMEEFLQSNSGLRSRFPNKIEFPDYTGAELLAITKLTAKGKGYKLTQECDGPLLAYYDRKQAENAAENGNGRLARNTLEAAILNQGRRLAAEPEAALDELQLRDFELDE</sequence>
<dbReference type="InterPro" id="IPR027417">
    <property type="entry name" value="P-loop_NTPase"/>
</dbReference>
<reference evidence="6" key="1">
    <citation type="journal article" date="2021" name="PeerJ">
        <title>Extensive microbial diversity within the chicken gut microbiome revealed by metagenomics and culture.</title>
        <authorList>
            <person name="Gilroy R."/>
            <person name="Ravi A."/>
            <person name="Getino M."/>
            <person name="Pursley I."/>
            <person name="Horton D.L."/>
            <person name="Alikhan N.F."/>
            <person name="Baker D."/>
            <person name="Gharbi K."/>
            <person name="Hall N."/>
            <person name="Watson M."/>
            <person name="Adriaenssens E.M."/>
            <person name="Foster-Nyarko E."/>
            <person name="Jarju S."/>
            <person name="Secka A."/>
            <person name="Antonio M."/>
            <person name="Oren A."/>
            <person name="Chaudhuri R.R."/>
            <person name="La Ragione R."/>
            <person name="Hildebrand F."/>
            <person name="Pallen M.J."/>
        </authorList>
    </citation>
    <scope>NUCLEOTIDE SEQUENCE</scope>
    <source>
        <strain evidence="6">2239</strain>
    </source>
</reference>
<dbReference type="InterPro" id="IPR041627">
    <property type="entry name" value="AAA_lid_6"/>
</dbReference>
<dbReference type="PANTHER" id="PTHR43392">
    <property type="entry name" value="AAA-TYPE ATPASE FAMILY PROTEIN / ANKYRIN REPEAT FAMILY PROTEIN"/>
    <property type="match status" value="1"/>
</dbReference>
<dbReference type="EMBL" id="DXFW01000004">
    <property type="protein sequence ID" value="HIX04815.1"/>
    <property type="molecule type" value="Genomic_DNA"/>
</dbReference>
<dbReference type="InterPro" id="IPR050773">
    <property type="entry name" value="CbxX/CfxQ_RuBisCO_ESX"/>
</dbReference>
<evidence type="ECO:0000256" key="2">
    <source>
        <dbReference type="ARBA" id="ARBA00022741"/>
    </source>
</evidence>
<dbReference type="CDD" id="cd00009">
    <property type="entry name" value="AAA"/>
    <property type="match status" value="1"/>
</dbReference>
<dbReference type="GO" id="GO:0005524">
    <property type="term" value="F:ATP binding"/>
    <property type="evidence" value="ECO:0007669"/>
    <property type="project" value="UniProtKB-KW"/>
</dbReference>